<organism evidence="1 2">
    <name type="scientific">Escherichia coli</name>
    <dbReference type="NCBI Taxonomy" id="562"/>
    <lineage>
        <taxon>Bacteria</taxon>
        <taxon>Pseudomonadati</taxon>
        <taxon>Pseudomonadota</taxon>
        <taxon>Gammaproteobacteria</taxon>
        <taxon>Enterobacterales</taxon>
        <taxon>Enterobacteriaceae</taxon>
        <taxon>Escherichia</taxon>
    </lineage>
</organism>
<evidence type="ECO:0000313" key="2">
    <source>
        <dbReference type="Proteomes" id="UP000239554"/>
    </source>
</evidence>
<dbReference type="HAMAP" id="MF_04137">
    <property type="entry name" value="I_SPANIN_LAMBDA"/>
    <property type="match status" value="1"/>
</dbReference>
<proteinExistence type="inferred from homology"/>
<name>A0A781RRL0_ECOLX</name>
<gene>
    <name evidence="1" type="ORF">C3F40_26525</name>
</gene>
<dbReference type="Proteomes" id="UP000239554">
    <property type="component" value="Chromosome"/>
</dbReference>
<dbReference type="Pfam" id="PF03245">
    <property type="entry name" value="Phage_lysis"/>
    <property type="match status" value="1"/>
</dbReference>
<dbReference type="RefSeq" id="WP_000088936.1">
    <property type="nucleotide sequence ID" value="NZ_BPFT01000037.1"/>
</dbReference>
<reference evidence="1 2" key="1">
    <citation type="journal article" date="2018" name="MBio">
        <title>Genomic Analysis of Hospital Plumbing Reveals Diverse Reservoir of Bacterial Plasmids Conferring Carbapenem Resistance.</title>
        <authorList>
            <consortium name="NISC Comparative Sequencing Program"/>
            <person name="Weingarten R.A."/>
            <person name="Johnson R.C."/>
            <person name="Conlan S."/>
            <person name="Ramsburg A.M."/>
            <person name="Dekker J.P."/>
            <person name="Lau A.F."/>
            <person name="Khil P."/>
            <person name="Odom R.T."/>
            <person name="Deming C."/>
            <person name="Park M."/>
            <person name="Thomas P.J."/>
            <person name="Henderson D.K."/>
            <person name="Palmore T.N."/>
            <person name="Segre J.A."/>
            <person name="Frank K.M."/>
        </authorList>
    </citation>
    <scope>NUCLEOTIDE SEQUENCE [LARGE SCALE GENOMIC DNA]</scope>
    <source>
        <strain evidence="1 2">ECONIH4</strain>
    </source>
</reference>
<dbReference type="AlphaFoldDB" id="A0A781RRL0"/>
<evidence type="ECO:0000313" key="1">
    <source>
        <dbReference type="EMBL" id="AUY04992.1"/>
    </source>
</evidence>
<dbReference type="GO" id="GO:0044659">
    <property type="term" value="P:viral release from host cell by cytolysis"/>
    <property type="evidence" value="ECO:0007669"/>
    <property type="project" value="InterPro"/>
</dbReference>
<dbReference type="InterPro" id="IPR004929">
    <property type="entry name" value="I-spanin"/>
</dbReference>
<protein>
    <submittedName>
        <fullName evidence="1">Lysis protein</fullName>
    </submittedName>
</protein>
<accession>A0A781RRL0</accession>
<dbReference type="EMBL" id="CP026399">
    <property type="protein sequence ID" value="AUY04992.1"/>
    <property type="molecule type" value="Genomic_DNA"/>
</dbReference>
<sequence length="153" mass="17068">MSRLTAIICAVVICLMVSMAWAINHYRGNAITYKDQRDKAIKNLNQANATIKDMQIRQRDAAVLDAKYTKDLADAKKQLDDLQRCVRTGKCGLHVNARCPANGATSTGGLGDVTGPRLTDSAERDYFTLRERIVTVTKQVGYLQEYIKEQCLN</sequence>